<dbReference type="Proteomes" id="UP000324797">
    <property type="component" value="Unassembled WGS sequence"/>
</dbReference>
<evidence type="ECO:0000313" key="1">
    <source>
        <dbReference type="EMBL" id="TYO65448.1"/>
    </source>
</evidence>
<accession>A0A5S4YMU4</accession>
<dbReference type="AlphaFoldDB" id="A0A5S4YMU4"/>
<proteinExistence type="predicted"/>
<reference evidence="1 2" key="1">
    <citation type="submission" date="2019-08" db="EMBL/GenBank/DDBJ databases">
        <title>Bradyrhizobium hipponensis sp. nov., a rhizobium isolated from a Lupinus angustifolius root nodule in Tunisia.</title>
        <authorList>
            <person name="Off K."/>
            <person name="Rejili M."/>
            <person name="Mars M."/>
            <person name="Brachmann A."/>
            <person name="Marin M."/>
        </authorList>
    </citation>
    <scope>NUCLEOTIDE SEQUENCE [LARGE SCALE GENOMIC DNA]</scope>
    <source>
        <strain evidence="2">aSej3</strain>
    </source>
</reference>
<sequence>MIASVITDTSIFFIAQGRPWTLAVDHPAFEQIKSRLGEGCEDENELVRLADVRVAVNDATDGRAVLSEDGLFVDGEQMPSAWQQRATAEPEATKILIVSPGDQVRVEGDEDAPDGIYTVGDVDNDDLDKRVMVESEDGFLGFVANASIKEIIKD</sequence>
<protein>
    <submittedName>
        <fullName evidence="1">Uncharacterized protein</fullName>
    </submittedName>
</protein>
<comment type="caution">
    <text evidence="1">The sequence shown here is derived from an EMBL/GenBank/DDBJ whole genome shotgun (WGS) entry which is preliminary data.</text>
</comment>
<evidence type="ECO:0000313" key="2">
    <source>
        <dbReference type="Proteomes" id="UP000324797"/>
    </source>
</evidence>
<organism evidence="1 2">
    <name type="scientific">Bradyrhizobium hipponense</name>
    <dbReference type="NCBI Taxonomy" id="2605638"/>
    <lineage>
        <taxon>Bacteria</taxon>
        <taxon>Pseudomonadati</taxon>
        <taxon>Pseudomonadota</taxon>
        <taxon>Alphaproteobacteria</taxon>
        <taxon>Hyphomicrobiales</taxon>
        <taxon>Nitrobacteraceae</taxon>
        <taxon>Bradyrhizobium</taxon>
    </lineage>
</organism>
<gene>
    <name evidence="1" type="ORF">FXV83_16060</name>
</gene>
<keyword evidence="2" id="KW-1185">Reference proteome</keyword>
<dbReference type="RefSeq" id="WP_148740382.1">
    <property type="nucleotide sequence ID" value="NZ_VSTH01000051.1"/>
</dbReference>
<dbReference type="EMBL" id="VSTH01000051">
    <property type="protein sequence ID" value="TYO65448.1"/>
    <property type="molecule type" value="Genomic_DNA"/>
</dbReference>
<name>A0A5S4YMU4_9BRAD</name>